<dbReference type="RefSeq" id="WP_093607871.1">
    <property type="nucleotide sequence ID" value="NZ_FNFF01000002.1"/>
</dbReference>
<dbReference type="Gene3D" id="2.130.10.10">
    <property type="entry name" value="YVTN repeat-like/Quinoprotein amine dehydrogenase"/>
    <property type="match status" value="2"/>
</dbReference>
<feature type="domain" description="Pyrrolo-quinoline quinone repeat" evidence="2">
    <location>
        <begin position="578"/>
        <end position="663"/>
    </location>
</feature>
<feature type="region of interest" description="Disordered" evidence="1">
    <location>
        <begin position="545"/>
        <end position="567"/>
    </location>
</feature>
<name>A0A1G8VVJ1_9ACTN</name>
<dbReference type="InterPro" id="IPR011009">
    <property type="entry name" value="Kinase-like_dom_sf"/>
</dbReference>
<dbReference type="Pfam" id="PF13360">
    <property type="entry name" value="PQQ_2"/>
    <property type="match status" value="2"/>
</dbReference>
<organism evidence="3 4">
    <name type="scientific">Streptomyces indicus</name>
    <dbReference type="NCBI Taxonomy" id="417292"/>
    <lineage>
        <taxon>Bacteria</taxon>
        <taxon>Bacillati</taxon>
        <taxon>Actinomycetota</taxon>
        <taxon>Actinomycetes</taxon>
        <taxon>Kitasatosporales</taxon>
        <taxon>Streptomycetaceae</taxon>
        <taxon>Streptomyces</taxon>
    </lineage>
</organism>
<feature type="region of interest" description="Disordered" evidence="1">
    <location>
        <begin position="224"/>
        <end position="252"/>
    </location>
</feature>
<dbReference type="SUPFAM" id="SSF56112">
    <property type="entry name" value="Protein kinase-like (PK-like)"/>
    <property type="match status" value="1"/>
</dbReference>
<sequence length="678" mass="71717">MEDLHRGDPRALGPYRLLAVLTAAGGERRYLAHGARGTSGHVEFTLVQGESTDSLALLRAVAGPGFVACADAAPDADPPWFVCGYVPSLTLAEVRGLLYGGLPEAAVRGIGAELAGALARLHALGAAHGAVTPDAVLLGAGGARLVRPRGTGAAADDVAALAAVLEDAAGGRPPDGDLLARCRQEDPALRPSAAELAAHWAGGGSYALPARLVGALAREAESALEREASAPVPQPAPRRAEGEAAADDAGARVTGTASRRALLAAAGGLVLGAGGVTGWVLARGGTEALTSPGARPAPAASVRVPRGTAPPALWRYEAKSGRAITAHITVGAEEVVCVPEPPLLTAVHLDTGEVLWRREDFAERTPVVPIAGQIVTVRSDKFSGLSLRTGEDLWTEPMSVMGGRGRLVLVGAFLDPERLIYHAALPEGGSLATHQPYVVAVGAADREERWKLKVRYGAPGGIEVTDLPDLGDRCHVLERRHPRGVRIYGIDGRTGRKHWERVHDWPEELSGLGYDPYSEQLVEVFQGRLRAAPVEAKAPAWSLDLYEQPDGPSRGANTEQGPRAKGVPDPLYYVAGPHQTVHAIDLARRREHWRHPLGVEPERDEVTRQVIPPWIRITSSGRTLLVGHRAGVVALDARTGREHWRFAVAHPADGYRVHTWGRRALVVNGQAVYALPVT</sequence>
<dbReference type="Proteomes" id="UP000199155">
    <property type="component" value="Unassembled WGS sequence"/>
</dbReference>
<evidence type="ECO:0000259" key="2">
    <source>
        <dbReference type="Pfam" id="PF13360"/>
    </source>
</evidence>
<dbReference type="SUPFAM" id="SSF50998">
    <property type="entry name" value="Quinoprotein alcohol dehydrogenase-like"/>
    <property type="match status" value="2"/>
</dbReference>
<evidence type="ECO:0000313" key="3">
    <source>
        <dbReference type="EMBL" id="SDJ69787.1"/>
    </source>
</evidence>
<dbReference type="OrthoDB" id="4329527at2"/>
<evidence type="ECO:0000313" key="4">
    <source>
        <dbReference type="Proteomes" id="UP000199155"/>
    </source>
</evidence>
<reference evidence="3 4" key="1">
    <citation type="submission" date="2016-10" db="EMBL/GenBank/DDBJ databases">
        <authorList>
            <person name="de Groot N.N."/>
        </authorList>
    </citation>
    <scope>NUCLEOTIDE SEQUENCE [LARGE SCALE GENOMIC DNA]</scope>
    <source>
        <strain evidence="3 4">CGMCC 4.5727</strain>
    </source>
</reference>
<gene>
    <name evidence="3" type="ORF">SAMN05421806_10257</name>
</gene>
<proteinExistence type="predicted"/>
<feature type="domain" description="Pyrrolo-quinoline quinone repeat" evidence="2">
    <location>
        <begin position="313"/>
        <end position="397"/>
    </location>
</feature>
<protein>
    <submittedName>
        <fullName evidence="3">PQQ-like domain-containing protein</fullName>
    </submittedName>
</protein>
<dbReference type="STRING" id="417292.SAMN05421806_10257"/>
<keyword evidence="4" id="KW-1185">Reference proteome</keyword>
<dbReference type="EMBL" id="FNFF01000002">
    <property type="protein sequence ID" value="SDJ69787.1"/>
    <property type="molecule type" value="Genomic_DNA"/>
</dbReference>
<dbReference type="AlphaFoldDB" id="A0A1G8VVJ1"/>
<dbReference type="Gene3D" id="1.10.510.10">
    <property type="entry name" value="Transferase(Phosphotransferase) domain 1"/>
    <property type="match status" value="1"/>
</dbReference>
<dbReference type="InterPro" id="IPR011047">
    <property type="entry name" value="Quinoprotein_ADH-like_sf"/>
</dbReference>
<evidence type="ECO:0000256" key="1">
    <source>
        <dbReference type="SAM" id="MobiDB-lite"/>
    </source>
</evidence>
<dbReference type="InterPro" id="IPR002372">
    <property type="entry name" value="PQQ_rpt_dom"/>
</dbReference>
<dbReference type="InterPro" id="IPR015943">
    <property type="entry name" value="WD40/YVTN_repeat-like_dom_sf"/>
</dbReference>
<accession>A0A1G8VVJ1</accession>